<dbReference type="Pfam" id="PF03705">
    <property type="entry name" value="CheR_N"/>
    <property type="match status" value="1"/>
</dbReference>
<dbReference type="Pfam" id="PF01339">
    <property type="entry name" value="CheB_methylest"/>
    <property type="match status" value="1"/>
</dbReference>
<dbReference type="GO" id="GO:0008757">
    <property type="term" value="F:S-adenosylmethionine-dependent methyltransferase activity"/>
    <property type="evidence" value="ECO:0007669"/>
    <property type="project" value="InterPro"/>
</dbReference>
<dbReference type="InterPro" id="IPR035965">
    <property type="entry name" value="PAS-like_dom_sf"/>
</dbReference>
<dbReference type="SUPFAM" id="SSF55785">
    <property type="entry name" value="PYP-like sensor domain (PAS domain)"/>
    <property type="match status" value="1"/>
</dbReference>
<dbReference type="OrthoDB" id="9764438at2"/>
<keyword evidence="2" id="KW-0175">Coiled coil</keyword>
<dbReference type="Gene3D" id="3.40.50.180">
    <property type="entry name" value="Methylesterase CheB, C-terminal domain"/>
    <property type="match status" value="1"/>
</dbReference>
<protein>
    <submittedName>
        <fullName evidence="5">Chemotaxis protein CheR</fullName>
    </submittedName>
</protein>
<dbReference type="RefSeq" id="WP_101717144.1">
    <property type="nucleotide sequence ID" value="NZ_PJRS01000011.1"/>
</dbReference>
<evidence type="ECO:0000256" key="1">
    <source>
        <dbReference type="PROSITE-ProRule" id="PRU00050"/>
    </source>
</evidence>
<evidence type="ECO:0000256" key="2">
    <source>
        <dbReference type="SAM" id="Coils"/>
    </source>
</evidence>
<dbReference type="CDD" id="cd16434">
    <property type="entry name" value="CheB-CheR_fusion"/>
    <property type="match status" value="1"/>
</dbReference>
<dbReference type="InterPro" id="IPR050903">
    <property type="entry name" value="Bact_Chemotaxis_MeTrfase"/>
</dbReference>
<feature type="coiled-coil region" evidence="2">
    <location>
        <begin position="648"/>
        <end position="735"/>
    </location>
</feature>
<keyword evidence="6" id="KW-1185">Reference proteome</keyword>
<dbReference type="PROSITE" id="PS50123">
    <property type="entry name" value="CHER"/>
    <property type="match status" value="1"/>
</dbReference>
<dbReference type="PRINTS" id="PR00996">
    <property type="entry name" value="CHERMTFRASE"/>
</dbReference>
<evidence type="ECO:0000313" key="5">
    <source>
        <dbReference type="EMBL" id="PLR27947.1"/>
    </source>
</evidence>
<dbReference type="SUPFAM" id="SSF47757">
    <property type="entry name" value="Chemotaxis receptor methyltransferase CheR, N-terminal domain"/>
    <property type="match status" value="1"/>
</dbReference>
<accession>A0A2N5DPH8</accession>
<dbReference type="Pfam" id="PF13596">
    <property type="entry name" value="PAS_10"/>
    <property type="match status" value="1"/>
</dbReference>
<gene>
    <name evidence="5" type="ORF">SGCZBJ_06255</name>
</gene>
<dbReference type="CDD" id="cd00130">
    <property type="entry name" value="PAS"/>
    <property type="match status" value="1"/>
</dbReference>
<feature type="active site" evidence="1">
    <location>
        <position position="16"/>
    </location>
</feature>
<dbReference type="Pfam" id="PF01739">
    <property type="entry name" value="CheR"/>
    <property type="match status" value="1"/>
</dbReference>
<dbReference type="InterPro" id="IPR000014">
    <property type="entry name" value="PAS"/>
</dbReference>
<evidence type="ECO:0000259" key="4">
    <source>
        <dbReference type="PROSITE" id="PS50123"/>
    </source>
</evidence>
<keyword evidence="1" id="KW-0145">Chemotaxis</keyword>
<feature type="active site" evidence="1">
    <location>
        <position position="135"/>
    </location>
</feature>
<proteinExistence type="predicted"/>
<dbReference type="PROSITE" id="PS50122">
    <property type="entry name" value="CHEB"/>
    <property type="match status" value="1"/>
</dbReference>
<dbReference type="SUPFAM" id="SSF53335">
    <property type="entry name" value="S-adenosyl-L-methionine-dependent methyltransferases"/>
    <property type="match status" value="1"/>
</dbReference>
<comment type="caution">
    <text evidence="5">The sequence shown here is derived from an EMBL/GenBank/DDBJ whole genome shotgun (WGS) entry which is preliminary data.</text>
</comment>
<dbReference type="PANTHER" id="PTHR24422:SF27">
    <property type="entry name" value="PROTEIN-GLUTAMATE O-METHYLTRANSFERASE"/>
    <property type="match status" value="1"/>
</dbReference>
<dbReference type="GO" id="GO:0008984">
    <property type="term" value="F:protein-glutamate methylesterase activity"/>
    <property type="evidence" value="ECO:0007669"/>
    <property type="project" value="InterPro"/>
</dbReference>
<dbReference type="GO" id="GO:0006935">
    <property type="term" value="P:chemotaxis"/>
    <property type="evidence" value="ECO:0007669"/>
    <property type="project" value="UniProtKB-UniRule"/>
</dbReference>
<dbReference type="PANTHER" id="PTHR24422">
    <property type="entry name" value="CHEMOTAXIS PROTEIN METHYLTRANSFERASE"/>
    <property type="match status" value="1"/>
</dbReference>
<keyword evidence="1" id="KW-0378">Hydrolase</keyword>
<dbReference type="InterPro" id="IPR022641">
    <property type="entry name" value="CheR_N"/>
</dbReference>
<dbReference type="GO" id="GO:0000156">
    <property type="term" value="F:phosphorelay response regulator activity"/>
    <property type="evidence" value="ECO:0007669"/>
    <property type="project" value="InterPro"/>
</dbReference>
<dbReference type="InterPro" id="IPR000780">
    <property type="entry name" value="CheR_MeTrfase"/>
</dbReference>
<sequence>MSAPAARFPIAGLGASAGGIEALEGFFQGIQAEAGVAYVVVTHLNPERQSLLHQVIARYTALPVEIACDGAQVRPDHVYVMPADMLLGIHDGRLVSLKESQAGRERKPIDVFLAALAEDQGEYAAAVILSGGDGDGALGVKAVKEAAGLTLAQAPGGHGPRHPSMPESAIATGLVDLAVPVEAMGRHLANFARSFSLMEGFPALGDAEPAGALEEARQDICATLRTQVGHDFSGYKAKTFLRRVQRRMQIRYSASLGEYVEGIKDDPKEVHALFRDLLINVTSFFRDAAAFAALEDKVIPRLFEGRGADETVRVWIPACATGEEVYSIAMLICEYMDRASVSPRVQIFATDIDERALAVARAGRYPDTFLDGVSPERRNRFFLAEGDLYAVAKEVRELCVFSPHSVVRDPPFSRMDMVSCRNLLIYFGPEIQGRVIPTFHYALRPGGFLFLGMSENASQFGELFTPIDKKHRIFQAREGIAAPVRGPLMIVDRKPGYYIDDQRAKSGSAAGLALRQSVESQVLERFAPAHVVVNRDGDVVYYSAKTGKYLEAAMGAPNRQLLAMARKGLRLDLRTVLRQVQETGQPTLREGMVLESGDGRAQRVRIDVEPLAGRASSEPLLLVMFTDQGDPFDLKAETGVVRIDRAGVVHLEHELRDTRERLQALIEEYETALEELKSSNEELMSVNEECQSSNEELEASKEELQSLNEELQTVNLELNAKVEALDEAHADLQNLFESSQIATVFLGEGMVIRSFTPAMAQLFNILPTDKGRPITDLTSRVALPTLAADVTAVFADARVIERRVRDEEQDADYLMRLAPYRNQLQRPSGVVATFLDVRSITRG</sequence>
<dbReference type="SUPFAM" id="SSF52738">
    <property type="entry name" value="Methylesterase CheB, C-terminal domain"/>
    <property type="match status" value="1"/>
</dbReference>
<dbReference type="EMBL" id="PJRS01000011">
    <property type="protein sequence ID" value="PLR27947.1"/>
    <property type="molecule type" value="Genomic_DNA"/>
</dbReference>
<evidence type="ECO:0000313" key="6">
    <source>
        <dbReference type="Proteomes" id="UP000234479"/>
    </source>
</evidence>
<reference evidence="5 6" key="1">
    <citation type="submission" date="2017-12" db="EMBL/GenBank/DDBJ databases">
        <title>The genome sequence of Caulobacter sp. 410.</title>
        <authorList>
            <person name="Gao J."/>
            <person name="Mao X."/>
            <person name="Sun J."/>
        </authorList>
    </citation>
    <scope>NUCLEOTIDE SEQUENCE [LARGE SCALE GENOMIC DNA]</scope>
    <source>
        <strain evidence="5 6">410</strain>
    </source>
</reference>
<feature type="domain" description="CheB-type methylesterase" evidence="3">
    <location>
        <begin position="4"/>
        <end position="195"/>
    </location>
</feature>
<dbReference type="GO" id="GO:0005737">
    <property type="term" value="C:cytoplasm"/>
    <property type="evidence" value="ECO:0007669"/>
    <property type="project" value="InterPro"/>
</dbReference>
<evidence type="ECO:0000259" key="3">
    <source>
        <dbReference type="PROSITE" id="PS50122"/>
    </source>
</evidence>
<dbReference type="AlphaFoldDB" id="A0A2N5DPH8"/>
<feature type="active site" evidence="1">
    <location>
        <position position="43"/>
    </location>
</feature>
<dbReference type="Proteomes" id="UP000234479">
    <property type="component" value="Unassembled WGS sequence"/>
</dbReference>
<name>A0A2N5DPH8_9CAUL</name>
<dbReference type="InterPro" id="IPR000673">
    <property type="entry name" value="Sig_transdc_resp-reg_Me-estase"/>
</dbReference>
<dbReference type="SMART" id="SM00138">
    <property type="entry name" value="MeTrc"/>
    <property type="match status" value="1"/>
</dbReference>
<dbReference type="InterPro" id="IPR029063">
    <property type="entry name" value="SAM-dependent_MTases_sf"/>
</dbReference>
<dbReference type="Gene3D" id="3.40.50.150">
    <property type="entry name" value="Vaccinia Virus protein VP39"/>
    <property type="match status" value="1"/>
</dbReference>
<dbReference type="Gene3D" id="3.30.450.20">
    <property type="entry name" value="PAS domain"/>
    <property type="match status" value="1"/>
</dbReference>
<feature type="domain" description="CheR-type methyltransferase" evidence="4">
    <location>
        <begin position="218"/>
        <end position="455"/>
    </location>
</feature>
<dbReference type="InterPro" id="IPR022642">
    <property type="entry name" value="CheR_C"/>
</dbReference>
<organism evidence="5 6">
    <name type="scientific">Caulobacter zeae</name>
    <dbReference type="NCBI Taxonomy" id="2055137"/>
    <lineage>
        <taxon>Bacteria</taxon>
        <taxon>Pseudomonadati</taxon>
        <taxon>Pseudomonadota</taxon>
        <taxon>Alphaproteobacteria</taxon>
        <taxon>Caulobacterales</taxon>
        <taxon>Caulobacteraceae</taxon>
        <taxon>Caulobacter</taxon>
    </lineage>
</organism>
<dbReference type="InterPro" id="IPR035909">
    <property type="entry name" value="CheB_C"/>
</dbReference>